<feature type="domain" description="Spore protein YkvP/CgeB glycosyl transferase-like" evidence="1">
    <location>
        <begin position="201"/>
        <end position="359"/>
    </location>
</feature>
<dbReference type="AlphaFoldDB" id="A0A6H2GVF1"/>
<dbReference type="GO" id="GO:0016740">
    <property type="term" value="F:transferase activity"/>
    <property type="evidence" value="ECO:0007669"/>
    <property type="project" value="UniProtKB-KW"/>
</dbReference>
<evidence type="ECO:0000313" key="2">
    <source>
        <dbReference type="EMBL" id="QJC51404.1"/>
    </source>
</evidence>
<keyword evidence="3" id="KW-1185">Reference proteome</keyword>
<keyword evidence="2" id="KW-0808">Transferase</keyword>
<evidence type="ECO:0000313" key="3">
    <source>
        <dbReference type="Proteomes" id="UP000502136"/>
    </source>
</evidence>
<gene>
    <name evidence="2" type="ORF">HGI30_07490</name>
</gene>
<dbReference type="InterPro" id="IPR055259">
    <property type="entry name" value="YkvP/CgeB_Glyco_trans-like"/>
</dbReference>
<dbReference type="RefSeq" id="WP_168907055.1">
    <property type="nucleotide sequence ID" value="NZ_CP051428.1"/>
</dbReference>
<dbReference type="Proteomes" id="UP000502136">
    <property type="component" value="Chromosome"/>
</dbReference>
<accession>A0A6H2GVF1</accession>
<dbReference type="EMBL" id="CP051428">
    <property type="protein sequence ID" value="QJC51404.1"/>
    <property type="molecule type" value="Genomic_DNA"/>
</dbReference>
<dbReference type="KEGG" id="palr:HGI30_07490"/>
<protein>
    <submittedName>
        <fullName evidence="2">Glycosyltransferase</fullName>
    </submittedName>
</protein>
<proteinExistence type="predicted"/>
<organism evidence="2 3">
    <name type="scientific">Paenibacillus albicereus</name>
    <dbReference type="NCBI Taxonomy" id="2726185"/>
    <lineage>
        <taxon>Bacteria</taxon>
        <taxon>Bacillati</taxon>
        <taxon>Bacillota</taxon>
        <taxon>Bacilli</taxon>
        <taxon>Bacillales</taxon>
        <taxon>Paenibacillaceae</taxon>
        <taxon>Paenibacillus</taxon>
    </lineage>
</organism>
<reference evidence="2 3" key="1">
    <citation type="submission" date="2020-04" db="EMBL/GenBank/DDBJ databases">
        <title>Novel Paenibacillus strain UniB2 isolated from commercial digestive syrup.</title>
        <authorList>
            <person name="Thorat V."/>
            <person name="Kirdat K."/>
            <person name="Tiwarekar B."/>
            <person name="Yadav A."/>
        </authorList>
    </citation>
    <scope>NUCLEOTIDE SEQUENCE [LARGE SCALE GENOMIC DNA]</scope>
    <source>
        <strain evidence="2 3">UniB2</strain>
    </source>
</reference>
<dbReference type="Pfam" id="PF13524">
    <property type="entry name" value="Glyco_trans_1_2"/>
    <property type="match status" value="1"/>
</dbReference>
<sequence length="363" mass="40178">MASQEQLLAAGREAGRLAGEAHGRRDGACRSAAQTVAPAAYPLRPLTVLFVPQGFPAIDEGVADALRQHAQTVHVGHSSTMLAQAAELRPQLVLVMNGLHVFPPDHAEQIAAIRALGIRTAIWFADDPYFTRETARLAPLYDVVFTHELEAVPFYRASGAANAHYLPLGANPAVFHAKPVGQEYRSDVFFVGTGFWNRIRLLNEVLPALEGRKVVLAGGEWERLARYSRYKPFIRPGFMPVEETVNFYNGAKIVLNIHRTTEPGSDNHNDAGLRGASINPRTYEISACGTLQLTDIRDDLSQYYEPGRELDVFRTPAELTAKILHYLDREDERRRIAVLGMLRTMRDHAYAGRVGTLLDLAGC</sequence>
<evidence type="ECO:0000259" key="1">
    <source>
        <dbReference type="Pfam" id="PF13524"/>
    </source>
</evidence>
<name>A0A6H2GVF1_9BACL</name>